<keyword evidence="4" id="KW-1185">Reference proteome</keyword>
<feature type="domain" description="Pyrroline-5-carboxylate reductase catalytic N-terminal" evidence="2">
    <location>
        <begin position="3"/>
        <end position="91"/>
    </location>
</feature>
<dbReference type="EMBL" id="BOMS01000045">
    <property type="protein sequence ID" value="GIE67224.1"/>
    <property type="molecule type" value="Genomic_DNA"/>
</dbReference>
<reference evidence="3 4" key="1">
    <citation type="submission" date="2021-01" db="EMBL/GenBank/DDBJ databases">
        <title>Whole genome shotgun sequence of Actinoplanes palleronii NBRC 14916.</title>
        <authorList>
            <person name="Komaki H."/>
            <person name="Tamura T."/>
        </authorList>
    </citation>
    <scope>NUCLEOTIDE SEQUENCE [LARGE SCALE GENOMIC DNA]</scope>
    <source>
        <strain evidence="3 4">NBRC 14916</strain>
    </source>
</reference>
<comment type="caution">
    <text evidence="3">The sequence shown here is derived from an EMBL/GenBank/DDBJ whole genome shotgun (WGS) entry which is preliminary data.</text>
</comment>
<name>A0ABQ4B943_9ACTN</name>
<dbReference type="SUPFAM" id="SSF51735">
    <property type="entry name" value="NAD(P)-binding Rossmann-fold domains"/>
    <property type="match status" value="1"/>
</dbReference>
<accession>A0ABQ4B943</accession>
<gene>
    <name evidence="3" type="ORF">Apa02nite_033320</name>
</gene>
<evidence type="ECO:0000256" key="1">
    <source>
        <dbReference type="ARBA" id="ARBA00023002"/>
    </source>
</evidence>
<evidence type="ECO:0000259" key="2">
    <source>
        <dbReference type="Pfam" id="PF03807"/>
    </source>
</evidence>
<dbReference type="Pfam" id="PF03807">
    <property type="entry name" value="F420_oxidored"/>
    <property type="match status" value="1"/>
</dbReference>
<evidence type="ECO:0000313" key="4">
    <source>
        <dbReference type="Proteomes" id="UP000624709"/>
    </source>
</evidence>
<evidence type="ECO:0000313" key="3">
    <source>
        <dbReference type="EMBL" id="GIE67224.1"/>
    </source>
</evidence>
<dbReference type="Proteomes" id="UP000624709">
    <property type="component" value="Unassembled WGS sequence"/>
</dbReference>
<keyword evidence="1" id="KW-0560">Oxidoreductase</keyword>
<dbReference type="RefSeq" id="WP_203825745.1">
    <property type="nucleotide sequence ID" value="NZ_BAAATY010000014.1"/>
</dbReference>
<dbReference type="InterPro" id="IPR036291">
    <property type="entry name" value="NAD(P)-bd_dom_sf"/>
</dbReference>
<dbReference type="PANTHER" id="PTHR14239:SF10">
    <property type="entry name" value="REDUCTASE"/>
    <property type="match status" value="1"/>
</dbReference>
<dbReference type="InterPro" id="IPR051267">
    <property type="entry name" value="STEAP_metalloreductase"/>
</dbReference>
<dbReference type="InterPro" id="IPR028939">
    <property type="entry name" value="P5C_Rdtase_cat_N"/>
</dbReference>
<dbReference type="PANTHER" id="PTHR14239">
    <property type="entry name" value="DUDULIN-RELATED"/>
    <property type="match status" value="1"/>
</dbReference>
<protein>
    <submittedName>
        <fullName evidence="3">NADP oxidoreductase</fullName>
    </submittedName>
</protein>
<sequence>MSTISIIGSGNMAATIGARAVKHGHTVEVMSRDPATARALADRIGATAGTYGARPAGEIVILAVLHAAAVEVVTQYGAALAGKILVDITNPFTADASGLVSAPGSSVSQQIAAVAPEGAHVVKAFNSIFRGVLAEDRPVDAFFAGDSAEAKTPVAAFLSSLDLRPLDAGGLAMTHALEWAGVLLVGVAGNGAGFDVALGAEIR</sequence>
<dbReference type="Gene3D" id="3.40.50.720">
    <property type="entry name" value="NAD(P)-binding Rossmann-like Domain"/>
    <property type="match status" value="1"/>
</dbReference>
<proteinExistence type="predicted"/>
<organism evidence="3 4">
    <name type="scientific">Actinoplanes palleronii</name>
    <dbReference type="NCBI Taxonomy" id="113570"/>
    <lineage>
        <taxon>Bacteria</taxon>
        <taxon>Bacillati</taxon>
        <taxon>Actinomycetota</taxon>
        <taxon>Actinomycetes</taxon>
        <taxon>Micromonosporales</taxon>
        <taxon>Micromonosporaceae</taxon>
        <taxon>Actinoplanes</taxon>
    </lineage>
</organism>